<protein>
    <submittedName>
        <fullName evidence="8">Luciferin 4-monooxygenase-like</fullName>
    </submittedName>
</protein>
<gene>
    <name evidence="8" type="primary">LOC108562092</name>
</gene>
<dbReference type="Gene3D" id="3.30.300.30">
    <property type="match status" value="1"/>
</dbReference>
<comment type="similarity">
    <text evidence="2">Belongs to the ATP-dependent AMP-binding enzyme family.</text>
</comment>
<proteinExistence type="inferred from homology"/>
<dbReference type="RefSeq" id="XP_017775786.1">
    <property type="nucleotide sequence ID" value="XM_017920297.1"/>
</dbReference>
<evidence type="ECO:0000256" key="1">
    <source>
        <dbReference type="ARBA" id="ARBA00004275"/>
    </source>
</evidence>
<dbReference type="InterPro" id="IPR020845">
    <property type="entry name" value="AMP-binding_CS"/>
</dbReference>
<dbReference type="Pfam" id="PF13193">
    <property type="entry name" value="AMP-binding_C"/>
    <property type="match status" value="1"/>
</dbReference>
<evidence type="ECO:0000313" key="8">
    <source>
        <dbReference type="RefSeq" id="XP_017775786.1"/>
    </source>
</evidence>
<dbReference type="SUPFAM" id="SSF56801">
    <property type="entry name" value="Acetyl-CoA synthetase-like"/>
    <property type="match status" value="1"/>
</dbReference>
<feature type="domain" description="AMP-dependent synthetase/ligase" evidence="5">
    <location>
        <begin position="50"/>
        <end position="401"/>
    </location>
</feature>
<dbReference type="Pfam" id="PF00501">
    <property type="entry name" value="AMP-binding"/>
    <property type="match status" value="1"/>
</dbReference>
<evidence type="ECO:0000256" key="4">
    <source>
        <dbReference type="ARBA" id="ARBA00023140"/>
    </source>
</evidence>
<evidence type="ECO:0000256" key="3">
    <source>
        <dbReference type="ARBA" id="ARBA00022598"/>
    </source>
</evidence>
<evidence type="ECO:0000313" key="7">
    <source>
        <dbReference type="Proteomes" id="UP000695000"/>
    </source>
</evidence>
<dbReference type="Gene3D" id="3.40.50.12780">
    <property type="entry name" value="N-terminal domain of ligase-like"/>
    <property type="match status" value="1"/>
</dbReference>
<evidence type="ECO:0000259" key="5">
    <source>
        <dbReference type="Pfam" id="PF00501"/>
    </source>
</evidence>
<feature type="domain" description="AMP-binding enzyme C-terminal" evidence="6">
    <location>
        <begin position="450"/>
        <end position="526"/>
    </location>
</feature>
<dbReference type="InterPro" id="IPR042099">
    <property type="entry name" value="ANL_N_sf"/>
</dbReference>
<sequence length="541" mass="60606">MTEIDPNKPINFFNKDGSKWSYDEKTKIITTTDVSYDMPAGGLGPLLYNSMKKHGDDVAQVVAVTGEEDKYSSLLKRSVRLAMELRARGLGRNDIITTCSRHHLDGIVPAIAAALAGVTLCNIDADMSVNDNKILLDQIEPKMIFASEATEELVEKASADIQTKIVVFGKTERNLCYQDLIQPKEGEDSFTPYYAENLDETAMMFFSSGTTGMPKAICMSHKFMYNQCKDFEKVECFLIYSSLYWSTTINFALGLIIAGGTKLVPPVFNPTQTWEFFDKYNVDVLYMTPIMIARVISVQPEGNYSSLKLVLLGGTGISMEHMKRLRSSLPNTLVLLTFGQTEIGMGCNPFDPCIKDKLLSVGTPIPGCSYKIVDSETNENLGPNERGELLIKSAWRMTGYYKRDNKNVIEADGFVRTGDIAYFDEDFCFFIVDRIKEMFKYNGYHIVPKKLESILETHPAVHLAIVVGIPNVATGEEPLGVVIKNEGSEVSEAELIEYVNEKVDDFHKIRAGIRFVETFPTTATGKIRRRLLRDRFINGEL</sequence>
<evidence type="ECO:0000256" key="2">
    <source>
        <dbReference type="ARBA" id="ARBA00006432"/>
    </source>
</evidence>
<reference evidence="8" key="1">
    <citation type="submission" date="2025-08" db="UniProtKB">
        <authorList>
            <consortium name="RefSeq"/>
        </authorList>
    </citation>
    <scope>IDENTIFICATION</scope>
    <source>
        <tissue evidence="8">Whole Larva</tissue>
    </source>
</reference>
<evidence type="ECO:0000259" key="6">
    <source>
        <dbReference type="Pfam" id="PF13193"/>
    </source>
</evidence>
<dbReference type="InterPro" id="IPR045851">
    <property type="entry name" value="AMP-bd_C_sf"/>
</dbReference>
<dbReference type="PANTHER" id="PTHR24096:SF149">
    <property type="entry name" value="AMP-BINDING DOMAIN-CONTAINING PROTEIN-RELATED"/>
    <property type="match status" value="1"/>
</dbReference>
<dbReference type="PROSITE" id="PS00455">
    <property type="entry name" value="AMP_BINDING"/>
    <property type="match status" value="1"/>
</dbReference>
<keyword evidence="3" id="KW-0436">Ligase</keyword>
<name>A0ABM1MMI6_NICVS</name>
<dbReference type="InterPro" id="IPR000873">
    <property type="entry name" value="AMP-dep_synth/lig_dom"/>
</dbReference>
<dbReference type="Proteomes" id="UP000695000">
    <property type="component" value="Unplaced"/>
</dbReference>
<dbReference type="PANTHER" id="PTHR24096">
    <property type="entry name" value="LONG-CHAIN-FATTY-ACID--COA LIGASE"/>
    <property type="match status" value="1"/>
</dbReference>
<accession>A0ABM1MMI6</accession>
<keyword evidence="4" id="KW-0576">Peroxisome</keyword>
<comment type="subcellular location">
    <subcellularLocation>
        <location evidence="1">Peroxisome</location>
    </subcellularLocation>
</comment>
<keyword evidence="7" id="KW-1185">Reference proteome</keyword>
<dbReference type="InterPro" id="IPR025110">
    <property type="entry name" value="AMP-bd_C"/>
</dbReference>
<dbReference type="GeneID" id="108562092"/>
<organism evidence="7 8">
    <name type="scientific">Nicrophorus vespilloides</name>
    <name type="common">Boreal carrion beetle</name>
    <dbReference type="NCBI Taxonomy" id="110193"/>
    <lineage>
        <taxon>Eukaryota</taxon>
        <taxon>Metazoa</taxon>
        <taxon>Ecdysozoa</taxon>
        <taxon>Arthropoda</taxon>
        <taxon>Hexapoda</taxon>
        <taxon>Insecta</taxon>
        <taxon>Pterygota</taxon>
        <taxon>Neoptera</taxon>
        <taxon>Endopterygota</taxon>
        <taxon>Coleoptera</taxon>
        <taxon>Polyphaga</taxon>
        <taxon>Staphyliniformia</taxon>
        <taxon>Silphidae</taxon>
        <taxon>Nicrophorinae</taxon>
        <taxon>Nicrophorus</taxon>
    </lineage>
</organism>